<dbReference type="PROSITE" id="PS51462">
    <property type="entry name" value="NUDIX"/>
    <property type="match status" value="1"/>
</dbReference>
<accession>A0A060T0Y9</accession>
<dbReference type="Gene3D" id="3.90.79.10">
    <property type="entry name" value="Nucleoside Triphosphate Pyrophosphohydrolase"/>
    <property type="match status" value="1"/>
</dbReference>
<reference evidence="8" key="2">
    <citation type="submission" date="2014-06" db="EMBL/GenBank/DDBJ databases">
        <title>The complete genome of Blastobotrys (Arxula) adeninivorans LS3 - a yeast of biotechnological interest.</title>
        <authorList>
            <person name="Kunze G."/>
            <person name="Gaillardin C."/>
            <person name="Czernicka M."/>
            <person name="Durrens P."/>
            <person name="Martin T."/>
            <person name="Boer E."/>
            <person name="Gabaldon T."/>
            <person name="Cruz J."/>
            <person name="Talla E."/>
            <person name="Marck C."/>
            <person name="Goffeau A."/>
            <person name="Barbe V."/>
            <person name="Baret P."/>
            <person name="Baronian K."/>
            <person name="Beier S."/>
            <person name="Bleykasten C."/>
            <person name="Bode R."/>
            <person name="Casaregola S."/>
            <person name="Despons L."/>
            <person name="Fairhead C."/>
            <person name="Giersberg M."/>
            <person name="Gierski P."/>
            <person name="Hahnel U."/>
            <person name="Hartmann A."/>
            <person name="Jankowska D."/>
            <person name="Jubin C."/>
            <person name="Jung P."/>
            <person name="Lafontaine I."/>
            <person name="Leh-Louis V."/>
            <person name="Lemaire M."/>
            <person name="Marcet-Houben M."/>
            <person name="Mascher M."/>
            <person name="Morel G."/>
            <person name="Richard G.-F."/>
            <person name="Riechen J."/>
            <person name="Sacerdot C."/>
            <person name="Sarkar A."/>
            <person name="Savel G."/>
            <person name="Schacherer J."/>
            <person name="Sherman D."/>
            <person name="Straub M.-L."/>
            <person name="Stein N."/>
            <person name="Thierry A."/>
            <person name="Trautwein-Schult A."/>
            <person name="Westhof E."/>
            <person name="Worch S."/>
            <person name="Dujon B."/>
            <person name="Souciet J.-L."/>
            <person name="Wincker P."/>
            <person name="Scholz U."/>
            <person name="Neuveglise N."/>
        </authorList>
    </citation>
    <scope>NUCLEOTIDE SEQUENCE</scope>
    <source>
        <strain evidence="8">LS3</strain>
    </source>
</reference>
<evidence type="ECO:0000256" key="3">
    <source>
        <dbReference type="ARBA" id="ARBA00022723"/>
    </source>
</evidence>
<keyword evidence="5" id="KW-0460">Magnesium</keyword>
<name>A0A060T0Y9_BLAAD</name>
<dbReference type="PANTHER" id="PTHR12318">
    <property type="entry name" value="TESTOSTERONE-REGULATED PROTEIN RP2"/>
    <property type="match status" value="1"/>
</dbReference>
<keyword evidence="6" id="KW-0464">Manganese</keyword>
<keyword evidence="4" id="KW-0378">Hydrolase</keyword>
<comment type="cofactor">
    <cofactor evidence="1">
        <name>Mn(2+)</name>
        <dbReference type="ChEBI" id="CHEBI:29035"/>
    </cofactor>
</comment>
<keyword evidence="3" id="KW-0479">Metal-binding</keyword>
<evidence type="ECO:0000256" key="2">
    <source>
        <dbReference type="ARBA" id="ARBA00001946"/>
    </source>
</evidence>
<dbReference type="GO" id="GO:0005739">
    <property type="term" value="C:mitochondrion"/>
    <property type="evidence" value="ECO:0007669"/>
    <property type="project" value="TreeGrafter"/>
</dbReference>
<feature type="domain" description="Nudix hydrolase" evidence="7">
    <location>
        <begin position="3"/>
        <end position="176"/>
    </location>
</feature>
<organism evidence="8">
    <name type="scientific">Blastobotrys adeninivorans</name>
    <name type="common">Yeast</name>
    <name type="synonym">Arxula adeninivorans</name>
    <dbReference type="NCBI Taxonomy" id="409370"/>
    <lineage>
        <taxon>Eukaryota</taxon>
        <taxon>Fungi</taxon>
        <taxon>Dikarya</taxon>
        <taxon>Ascomycota</taxon>
        <taxon>Saccharomycotina</taxon>
        <taxon>Dipodascomycetes</taxon>
        <taxon>Dipodascales</taxon>
        <taxon>Trichomonascaceae</taxon>
        <taxon>Blastobotrys</taxon>
    </lineage>
</organism>
<comment type="cofactor">
    <cofactor evidence="2">
        <name>Mg(2+)</name>
        <dbReference type="ChEBI" id="CHEBI:18420"/>
    </cofactor>
</comment>
<evidence type="ECO:0000259" key="7">
    <source>
        <dbReference type="PROSITE" id="PS51462"/>
    </source>
</evidence>
<evidence type="ECO:0000256" key="4">
    <source>
        <dbReference type="ARBA" id="ARBA00022801"/>
    </source>
</evidence>
<dbReference type="GO" id="GO:0016818">
    <property type="term" value="F:hydrolase activity, acting on acid anhydrides, in phosphorus-containing anhydrides"/>
    <property type="evidence" value="ECO:0007669"/>
    <property type="project" value="InterPro"/>
</dbReference>
<dbReference type="PhylomeDB" id="A0A060T0Y9"/>
<dbReference type="CDD" id="cd18870">
    <property type="entry name" value="NUDIX_AcylCoAdiphos_Nudt19"/>
    <property type="match status" value="1"/>
</dbReference>
<dbReference type="InterPro" id="IPR039121">
    <property type="entry name" value="NUDT19"/>
</dbReference>
<evidence type="ECO:0000256" key="1">
    <source>
        <dbReference type="ARBA" id="ARBA00001936"/>
    </source>
</evidence>
<protein>
    <submittedName>
        <fullName evidence="8">ARAD1C12210p</fullName>
    </submittedName>
</protein>
<gene>
    <name evidence="8" type="ORF">GNLVRS02_ARAD1C12210g</name>
</gene>
<dbReference type="InterPro" id="IPR015797">
    <property type="entry name" value="NUDIX_hydrolase-like_dom_sf"/>
</dbReference>
<evidence type="ECO:0000313" key="8">
    <source>
        <dbReference type="EMBL" id="CDP34434.1"/>
    </source>
</evidence>
<dbReference type="Pfam" id="PF00293">
    <property type="entry name" value="NUDIX"/>
    <property type="match status" value="1"/>
</dbReference>
<dbReference type="GO" id="GO:0046872">
    <property type="term" value="F:metal ion binding"/>
    <property type="evidence" value="ECO:0007669"/>
    <property type="project" value="UniProtKB-KW"/>
</dbReference>
<dbReference type="InterPro" id="IPR000086">
    <property type="entry name" value="NUDIX_hydrolase_dom"/>
</dbReference>
<dbReference type="EMBL" id="HG937693">
    <property type="protein sequence ID" value="CDP34434.1"/>
    <property type="molecule type" value="Genomic_DNA"/>
</dbReference>
<dbReference type="SUPFAM" id="SSF55811">
    <property type="entry name" value="Nudix"/>
    <property type="match status" value="1"/>
</dbReference>
<reference evidence="8" key="1">
    <citation type="submission" date="2014-02" db="EMBL/GenBank/DDBJ databases">
        <authorList>
            <person name="Genoscope - CEA"/>
        </authorList>
    </citation>
    <scope>NUCLEOTIDE SEQUENCE</scope>
    <source>
        <strain evidence="8">LS3</strain>
    </source>
</reference>
<dbReference type="AlphaFoldDB" id="A0A060T0Y9"/>
<evidence type="ECO:0000256" key="5">
    <source>
        <dbReference type="ARBA" id="ARBA00022842"/>
    </source>
</evidence>
<proteinExistence type="predicted"/>
<sequence>MSIPRPSASLVVVAQNQLLFMRRPTRGTFPSMHVFPGGVVEKGDPGPSYCALRETYEETGLLISPHLKDGPVVLPQEEGSHSYEAAVEHLTGKNAKDGVDWSDPESFGLRPISKWITPTTAPKRFEAQFYVYSIPAPFPVSHIKNREVELLEWLSPSQALDNFKAGKLSFMPPQFYIITAILEKGVQGAVDALRNRTFRPAPKRKFKDGRLELDWGQGESGIVTTDKTSGWISSIEYIRSNL</sequence>
<evidence type="ECO:0000256" key="6">
    <source>
        <dbReference type="ARBA" id="ARBA00023211"/>
    </source>
</evidence>
<dbReference type="PANTHER" id="PTHR12318:SF0">
    <property type="entry name" value="ACYL-COENZYME A DIPHOSPHATASE NUDT19"/>
    <property type="match status" value="1"/>
</dbReference>